<accession>A0A1I2SQW9</accession>
<keyword evidence="3" id="KW-1185">Reference proteome</keyword>
<reference evidence="3" key="1">
    <citation type="submission" date="2016-10" db="EMBL/GenBank/DDBJ databases">
        <authorList>
            <person name="Varghese N."/>
            <person name="Submissions S."/>
        </authorList>
    </citation>
    <scope>NUCLEOTIDE SEQUENCE [LARGE SCALE GENOMIC DNA]</scope>
    <source>
        <strain evidence="3">DSM 17038</strain>
    </source>
</reference>
<dbReference type="GO" id="GO:0051536">
    <property type="term" value="F:iron-sulfur cluster binding"/>
    <property type="evidence" value="ECO:0007669"/>
    <property type="project" value="InterPro"/>
</dbReference>
<dbReference type="InterPro" id="IPR040506">
    <property type="entry name" value="RACo_linker"/>
</dbReference>
<dbReference type="InterPro" id="IPR036010">
    <property type="entry name" value="2Fe-2S_ferredoxin-like_sf"/>
</dbReference>
<dbReference type="InterPro" id="IPR027980">
    <property type="entry name" value="RACo_C"/>
</dbReference>
<dbReference type="Pfam" id="PF00111">
    <property type="entry name" value="Fer2"/>
    <property type="match status" value="1"/>
</dbReference>
<gene>
    <name evidence="2" type="ORF">SAMN05660649_01916</name>
</gene>
<dbReference type="EMBL" id="FOOX01000006">
    <property type="protein sequence ID" value="SFG54159.1"/>
    <property type="molecule type" value="Genomic_DNA"/>
</dbReference>
<dbReference type="PROSITE" id="PS51085">
    <property type="entry name" value="2FE2S_FER_2"/>
    <property type="match status" value="1"/>
</dbReference>
<feature type="domain" description="2Fe-2S ferredoxin-type" evidence="1">
    <location>
        <begin position="11"/>
        <end position="103"/>
    </location>
</feature>
<dbReference type="InterPro" id="IPR041414">
    <property type="entry name" value="Raco-like_middle"/>
</dbReference>
<dbReference type="RefSeq" id="WP_092471053.1">
    <property type="nucleotide sequence ID" value="NZ_FOOX01000006.1"/>
</dbReference>
<dbReference type="AlphaFoldDB" id="A0A1I2SQW9"/>
<dbReference type="Pfam" id="PF17651">
    <property type="entry name" value="Raco_middle"/>
    <property type="match status" value="1"/>
</dbReference>
<dbReference type="SUPFAM" id="SSF54292">
    <property type="entry name" value="2Fe-2S ferredoxin-like"/>
    <property type="match status" value="1"/>
</dbReference>
<proteinExistence type="predicted"/>
<dbReference type="Gene3D" id="3.30.420.480">
    <property type="entry name" value="Domain of unknown function (DUF4445)"/>
    <property type="match status" value="1"/>
</dbReference>
<evidence type="ECO:0000313" key="3">
    <source>
        <dbReference type="Proteomes" id="UP000199337"/>
    </source>
</evidence>
<dbReference type="PANTHER" id="PTHR42895">
    <property type="entry name" value="IRON-SULFUR CLUSTER-BINDING PROTEIN-RELATED"/>
    <property type="match status" value="1"/>
</dbReference>
<dbReference type="Proteomes" id="UP000199337">
    <property type="component" value="Unassembled WGS sequence"/>
</dbReference>
<dbReference type="CDD" id="cd00207">
    <property type="entry name" value="fer2"/>
    <property type="match status" value="1"/>
</dbReference>
<organism evidence="2 3">
    <name type="scientific">Desulfotruncus arcticus DSM 17038</name>
    <dbReference type="NCBI Taxonomy" id="1121424"/>
    <lineage>
        <taxon>Bacteria</taxon>
        <taxon>Bacillati</taxon>
        <taxon>Bacillota</taxon>
        <taxon>Clostridia</taxon>
        <taxon>Eubacteriales</taxon>
        <taxon>Desulfallaceae</taxon>
        <taxon>Desulfotruncus</taxon>
    </lineage>
</organism>
<dbReference type="Pfam" id="PF14574">
    <property type="entry name" value="RACo_C_ter"/>
    <property type="match status" value="1"/>
</dbReference>
<sequence length="613" mass="65620">MADKNIADKNIKVTIMPLGIEVKATRGEKLINVAYGQGLDVNALCGGKGTCGKCRARVVKGGISEYTENEKKLLSEEEMQQGYVLLCQQEATGDLTIELDGLNNGQKEFVPDKGAYAENITGNDPIVTKTFHQLTFPTVNDQISDLNRIIGDVPGKVALDLRLLSRVPVILRDGEYRVTSAIFNDTIIALEAGNTTSQLYGIAFDIGTTSVAGYLVDLHSCKVLKTAFAANKQRVHGADVISRINYTIENPNGLSEMKELVINTLDEIISKLLAGSGIPPEHIYIITLVGNTVMSHLLLGVNPLGIAFSPFVPVFAESITAAVDFLGLKTLLPAARFILLPNIAGYVGSDTVGVMLATKIYELSGNWLAVDIGTNGEVVLAAENRLLTCSTAAGPAFEGASISQGMRAEPGAIYKVAINDDVDIAVVGDQEPRGICGSGLVDAVSELVRLGVVRKNGRINSPKDCPMELPEKVRNRIKTRGNGLNTFVLVEGKNEVAITQKDISELQLAKGAIRAGVEILLDEAGIAELDGILLAGAFGSHLRPESLKGIGMLPDIDVTRIRPVGNAAGSGAIMALQSKEQLQIACDLPKRTEHIELSLHKKFQRQFVRGMSF</sequence>
<name>A0A1I2SQW9_9FIRM</name>
<dbReference type="STRING" id="341036.SAMN05660649_01916"/>
<dbReference type="OrthoDB" id="9810588at2"/>
<evidence type="ECO:0000313" key="2">
    <source>
        <dbReference type="EMBL" id="SFG54159.1"/>
    </source>
</evidence>
<dbReference type="PANTHER" id="PTHR42895:SF2">
    <property type="entry name" value="IRON-SULFUR CLUSTER PROTEIN"/>
    <property type="match status" value="1"/>
</dbReference>
<dbReference type="InterPro" id="IPR052911">
    <property type="entry name" value="Corrinoid_activation_enz"/>
</dbReference>
<dbReference type="Pfam" id="PF17650">
    <property type="entry name" value="RACo_linker"/>
    <property type="match status" value="1"/>
</dbReference>
<dbReference type="InterPro" id="IPR001041">
    <property type="entry name" value="2Fe-2S_ferredoxin-type"/>
</dbReference>
<evidence type="ECO:0000259" key="1">
    <source>
        <dbReference type="PROSITE" id="PS51085"/>
    </source>
</evidence>
<dbReference type="Gene3D" id="3.10.20.30">
    <property type="match status" value="1"/>
</dbReference>
<dbReference type="InterPro" id="IPR012675">
    <property type="entry name" value="Beta-grasp_dom_sf"/>
</dbReference>
<protein>
    <submittedName>
        <fullName evidence="2">Uncharacterized 2Fe-2 and 4Fe-4S clusters-containing protein, contains DUF4445 domain</fullName>
    </submittedName>
</protein>
<dbReference type="Gene3D" id="3.10.20.880">
    <property type="match status" value="1"/>
</dbReference>
<dbReference type="InterPro" id="IPR042259">
    <property type="entry name" value="Raco-like_middle_sf"/>
</dbReference>